<gene>
    <name evidence="1" type="ORF">FOB72_31330</name>
</gene>
<dbReference type="InterPro" id="IPR002347">
    <property type="entry name" value="SDR_fam"/>
</dbReference>
<dbReference type="PRINTS" id="PR00081">
    <property type="entry name" value="GDHRDH"/>
</dbReference>
<organism evidence="1 2">
    <name type="scientific">Cupriavidus pauculus</name>
    <dbReference type="NCBI Taxonomy" id="82633"/>
    <lineage>
        <taxon>Bacteria</taxon>
        <taxon>Pseudomonadati</taxon>
        <taxon>Pseudomonadota</taxon>
        <taxon>Betaproteobacteria</taxon>
        <taxon>Burkholderiales</taxon>
        <taxon>Burkholderiaceae</taxon>
        <taxon>Cupriavidus</taxon>
    </lineage>
</organism>
<dbReference type="PANTHER" id="PTHR44147">
    <property type="entry name" value="DEHYDROGENASE/REDUCTASE SDR FAMILY MEMBER 1"/>
    <property type="match status" value="1"/>
</dbReference>
<dbReference type="OrthoDB" id="63584at2"/>
<dbReference type="Gene3D" id="3.40.50.720">
    <property type="entry name" value="NAD(P)-binding Rossmann-like Domain"/>
    <property type="match status" value="1"/>
</dbReference>
<name>A0A5P2HH24_9BURK</name>
<evidence type="ECO:0000313" key="1">
    <source>
        <dbReference type="EMBL" id="QET06380.1"/>
    </source>
</evidence>
<dbReference type="EMBL" id="CP044067">
    <property type="protein sequence ID" value="QET06380.1"/>
    <property type="molecule type" value="Genomic_DNA"/>
</dbReference>
<dbReference type="Pfam" id="PF00106">
    <property type="entry name" value="adh_short"/>
    <property type="match status" value="1"/>
</dbReference>
<evidence type="ECO:0000313" key="2">
    <source>
        <dbReference type="Proteomes" id="UP000322822"/>
    </source>
</evidence>
<dbReference type="SUPFAM" id="SSF51735">
    <property type="entry name" value="NAD(P)-binding Rossmann-fold domains"/>
    <property type="match status" value="1"/>
</dbReference>
<accession>A0A5P2HH24</accession>
<proteinExistence type="predicted"/>
<dbReference type="InterPro" id="IPR036291">
    <property type="entry name" value="NAD(P)-bd_dom_sf"/>
</dbReference>
<protein>
    <submittedName>
        <fullName evidence="1">SDR family NAD(P)-dependent oxidoreductase</fullName>
    </submittedName>
</protein>
<dbReference type="Proteomes" id="UP000322822">
    <property type="component" value="Chromosome 2"/>
</dbReference>
<sequence>MDHKKPLAGKIAVVTGGTRGVGKGMALGLGEAGATVYVTGRTLRQGGSIWPGSLEETAAEVTRLGGVGIPVACDHADDDSVAALFRRVADEAGQLDILVNNVFAAPDRMPTNVPFWELPADLWEMLMRVGLRSHFIASRHAAPLMVARKQGLIVNTSSGGAVRYTFNVPFGVQKAGVDKMAKDMAHDLREHNVAAVVIWPGFIKSEKVMAQPDRLPPALTKRILEHGETAQFAGRAVAALAADPKVMEKSGKLLLAAELAAEYGFTDIDGRMPEAPSRV</sequence>
<dbReference type="PANTHER" id="PTHR44147:SF2">
    <property type="entry name" value="DEHYDROGENASE_REDUCTASE SDR FAMILY MEMBER 1"/>
    <property type="match status" value="1"/>
</dbReference>
<reference evidence="1 2" key="1">
    <citation type="submission" date="2019-09" db="EMBL/GenBank/DDBJ databases">
        <title>FDA dAtabase for Regulatory Grade micrObial Sequences (FDA-ARGOS): Supporting development and validation of Infectious Disease Dx tests.</title>
        <authorList>
            <person name="Sciortino C."/>
            <person name="Tallon L."/>
            <person name="Sadzewicz L."/>
            <person name="Vavikolanu K."/>
            <person name="Mehta A."/>
            <person name="Aluvathingal J."/>
            <person name="Nadendla S."/>
            <person name="Nandy P."/>
            <person name="Geyer C."/>
            <person name="Yan Y."/>
            <person name="Sichtig H."/>
        </authorList>
    </citation>
    <scope>NUCLEOTIDE SEQUENCE [LARGE SCALE GENOMIC DNA]</scope>
    <source>
        <strain evidence="1 2">FDAARGOS_664</strain>
    </source>
</reference>
<dbReference type="AlphaFoldDB" id="A0A5P2HH24"/>
<dbReference type="RefSeq" id="WP_150377098.1">
    <property type="nucleotide sequence ID" value="NZ_CP044067.1"/>
</dbReference>